<dbReference type="EMBL" id="GBXM01084710">
    <property type="protein sequence ID" value="JAH23867.1"/>
    <property type="molecule type" value="Transcribed_RNA"/>
</dbReference>
<name>A0A0E9R534_ANGAN</name>
<organism evidence="1">
    <name type="scientific">Anguilla anguilla</name>
    <name type="common">European freshwater eel</name>
    <name type="synonym">Muraena anguilla</name>
    <dbReference type="NCBI Taxonomy" id="7936"/>
    <lineage>
        <taxon>Eukaryota</taxon>
        <taxon>Metazoa</taxon>
        <taxon>Chordata</taxon>
        <taxon>Craniata</taxon>
        <taxon>Vertebrata</taxon>
        <taxon>Euteleostomi</taxon>
        <taxon>Actinopterygii</taxon>
        <taxon>Neopterygii</taxon>
        <taxon>Teleostei</taxon>
        <taxon>Anguilliformes</taxon>
        <taxon>Anguillidae</taxon>
        <taxon>Anguilla</taxon>
    </lineage>
</organism>
<reference evidence="1" key="2">
    <citation type="journal article" date="2015" name="Fish Shellfish Immunol.">
        <title>Early steps in the European eel (Anguilla anguilla)-Vibrio vulnificus interaction in the gills: Role of the RtxA13 toxin.</title>
        <authorList>
            <person name="Callol A."/>
            <person name="Pajuelo D."/>
            <person name="Ebbesson L."/>
            <person name="Teles M."/>
            <person name="MacKenzie S."/>
            <person name="Amaro C."/>
        </authorList>
    </citation>
    <scope>NUCLEOTIDE SEQUENCE</scope>
</reference>
<proteinExistence type="predicted"/>
<accession>A0A0E9R534</accession>
<evidence type="ECO:0000313" key="1">
    <source>
        <dbReference type="EMBL" id="JAH23867.1"/>
    </source>
</evidence>
<dbReference type="AlphaFoldDB" id="A0A0E9R534"/>
<protein>
    <submittedName>
        <fullName evidence="1">Uncharacterized protein</fullName>
    </submittedName>
</protein>
<sequence>MVLVYLFCRKCFYRVTYVQCFNAACALNN</sequence>
<reference evidence="1" key="1">
    <citation type="submission" date="2014-11" db="EMBL/GenBank/DDBJ databases">
        <authorList>
            <person name="Amaro Gonzalez C."/>
        </authorList>
    </citation>
    <scope>NUCLEOTIDE SEQUENCE</scope>
</reference>